<keyword evidence="6" id="KW-0813">Transport</keyword>
<comment type="function">
    <text evidence="6">Component of a complex that catalyzes the oxidation of glycolate to glyoxylate.</text>
</comment>
<proteinExistence type="predicted"/>
<keyword evidence="2 6" id="KW-0479">Metal-binding</keyword>
<dbReference type="InterPro" id="IPR004017">
    <property type="entry name" value="Cys_rich_dom"/>
</dbReference>
<dbReference type="PANTHER" id="PTHR32479:SF20">
    <property type="entry name" value="GLYCOLATE OXIDASE IRON-SULFUR SUBUNIT"/>
    <property type="match status" value="1"/>
</dbReference>
<accession>A0A1F7F1B6</accession>
<comment type="caution">
    <text evidence="8">The sequence shown here is derived from an EMBL/GenBank/DDBJ whole genome shotgun (WGS) entry which is preliminary data.</text>
</comment>
<dbReference type="InterPro" id="IPR009051">
    <property type="entry name" value="Helical_ferredxn"/>
</dbReference>
<keyword evidence="1 6" id="KW-0004">4Fe-4S</keyword>
<evidence type="ECO:0000256" key="6">
    <source>
        <dbReference type="PIRNR" id="PIRNR000139"/>
    </source>
</evidence>
<dbReference type="Pfam" id="PF13183">
    <property type="entry name" value="Fer4_8"/>
    <property type="match status" value="1"/>
</dbReference>
<dbReference type="Pfam" id="PF02754">
    <property type="entry name" value="CCG"/>
    <property type="match status" value="2"/>
</dbReference>
<dbReference type="EC" id="1.1.99.14" evidence="6"/>
<protein>
    <recommendedName>
        <fullName evidence="6">Glycolate oxidase iron-sulfur subunit</fullName>
        <ecNumber evidence="6">1.1.99.14</ecNumber>
    </recommendedName>
</protein>
<evidence type="ECO:0000313" key="9">
    <source>
        <dbReference type="Proteomes" id="UP000179243"/>
    </source>
</evidence>
<evidence type="ECO:0000313" key="8">
    <source>
        <dbReference type="EMBL" id="OGK00450.1"/>
    </source>
</evidence>
<evidence type="ECO:0000259" key="7">
    <source>
        <dbReference type="PROSITE" id="PS51379"/>
    </source>
</evidence>
<name>A0A1F7F1B6_UNCRA</name>
<dbReference type="PROSITE" id="PS51379">
    <property type="entry name" value="4FE4S_FER_2"/>
    <property type="match status" value="1"/>
</dbReference>
<feature type="domain" description="4Fe-4S ferredoxin-type" evidence="7">
    <location>
        <begin position="2"/>
        <end position="32"/>
    </location>
</feature>
<evidence type="ECO:0000256" key="2">
    <source>
        <dbReference type="ARBA" id="ARBA00022723"/>
    </source>
</evidence>
<keyword evidence="3" id="KW-0677">Repeat</keyword>
<dbReference type="AlphaFoldDB" id="A0A1F7F1B6"/>
<keyword evidence="6" id="KW-0249">Electron transport</keyword>
<comment type="catalytic activity">
    <reaction evidence="6">
        <text>(R)-lactate + A = pyruvate + AH2</text>
        <dbReference type="Rhea" id="RHEA:15089"/>
        <dbReference type="ChEBI" id="CHEBI:13193"/>
        <dbReference type="ChEBI" id="CHEBI:15361"/>
        <dbReference type="ChEBI" id="CHEBI:16004"/>
        <dbReference type="ChEBI" id="CHEBI:17499"/>
    </reaction>
</comment>
<dbReference type="GO" id="GO:0046872">
    <property type="term" value="F:metal ion binding"/>
    <property type="evidence" value="ECO:0007669"/>
    <property type="project" value="UniProtKB-UniRule"/>
</dbReference>
<dbReference type="PIRSF" id="PIRSF000139">
    <property type="entry name" value="Glc_ox_4Fe-4S"/>
    <property type="match status" value="1"/>
</dbReference>
<gene>
    <name evidence="8" type="ORF">A2519_10600</name>
</gene>
<keyword evidence="5 6" id="KW-0411">Iron-sulfur</keyword>
<dbReference type="Proteomes" id="UP000179243">
    <property type="component" value="Unassembled WGS sequence"/>
</dbReference>
<comment type="catalytic activity">
    <reaction evidence="6">
        <text>glycolate + A = glyoxylate + AH2</text>
        <dbReference type="Rhea" id="RHEA:21264"/>
        <dbReference type="ChEBI" id="CHEBI:13193"/>
        <dbReference type="ChEBI" id="CHEBI:17499"/>
        <dbReference type="ChEBI" id="CHEBI:29805"/>
        <dbReference type="ChEBI" id="CHEBI:36655"/>
        <dbReference type="EC" id="1.1.99.14"/>
    </reaction>
</comment>
<keyword evidence="4 6" id="KW-0408">Iron</keyword>
<evidence type="ECO:0000256" key="4">
    <source>
        <dbReference type="ARBA" id="ARBA00023004"/>
    </source>
</evidence>
<dbReference type="GO" id="GO:0019154">
    <property type="term" value="F:glycolate dehydrogenase activity"/>
    <property type="evidence" value="ECO:0007669"/>
    <property type="project" value="UniProtKB-EC"/>
</dbReference>
<comment type="cofactor">
    <cofactor evidence="6">
        <name>[4Fe-4S] cluster</name>
        <dbReference type="ChEBI" id="CHEBI:49883"/>
    </cofactor>
    <text evidence="6">Binds 2 [4Fe-4S] clusters.</text>
</comment>
<evidence type="ECO:0000256" key="5">
    <source>
        <dbReference type="ARBA" id="ARBA00023014"/>
    </source>
</evidence>
<reference evidence="8 9" key="1">
    <citation type="journal article" date="2016" name="Nat. Commun.">
        <title>Thousands of microbial genomes shed light on interconnected biogeochemical processes in an aquifer system.</title>
        <authorList>
            <person name="Anantharaman K."/>
            <person name="Brown C.T."/>
            <person name="Hug L.A."/>
            <person name="Sharon I."/>
            <person name="Castelle C.J."/>
            <person name="Probst A.J."/>
            <person name="Thomas B.C."/>
            <person name="Singh A."/>
            <person name="Wilkins M.J."/>
            <person name="Karaoz U."/>
            <person name="Brodie E.L."/>
            <person name="Williams K.H."/>
            <person name="Hubbard S.S."/>
            <person name="Banfield J.F."/>
        </authorList>
    </citation>
    <scope>NUCLEOTIDE SEQUENCE [LARGE SCALE GENOMIC DNA]</scope>
</reference>
<dbReference type="EMBL" id="MFYX01000146">
    <property type="protein sequence ID" value="OGK00450.1"/>
    <property type="molecule type" value="Genomic_DNA"/>
</dbReference>
<organism evidence="8 9">
    <name type="scientific">Candidatus Raymondbacteria bacterium RIFOXYD12_FULL_49_13</name>
    <dbReference type="NCBI Taxonomy" id="1817890"/>
    <lineage>
        <taxon>Bacteria</taxon>
        <taxon>Raymondiibacteriota</taxon>
    </lineage>
</organism>
<sequence>MRESLIKQTNVCSKCGKCRSVCPTFAEENNELAVARGRIHLACASAMGDLPVSARLKTQITSCLVCMRCKEHCPNNIDIEDIIVEARRKIKDSLDDSYIESFIMKFLVSKRRPLFLAAKMMGLSTKAIRVSGLEGLYRNALALISVDKKRKLPSFQSKNFQTLFGGEHTAPGNTRKVLYFPGCSVTLSLLHLGSATIKALMRNNTTVTVPEIGCCGMPVYISGNIELAQKIALENIAILKERGCDTIVTSCGSCGHMLKNVYKKLLGDTVHSFRVLDISEYLAETGFVPGPAAVEKTVTYHDPCHLRRAMKVYEQPRMLLKSIPGINYVEMESPDTCCGSGGSFSLKYYDLSQKIREHKLHMFLRTKAGTLATGCPACIMHLDDGFYGQKISASIVHPIELLAKTYE</sequence>
<dbReference type="InterPro" id="IPR017896">
    <property type="entry name" value="4Fe4S_Fe-S-bd"/>
</dbReference>
<dbReference type="InterPro" id="IPR012257">
    <property type="entry name" value="Glc_ox_4Fe-4S"/>
</dbReference>
<dbReference type="GO" id="GO:0051539">
    <property type="term" value="F:4 iron, 4 sulfur cluster binding"/>
    <property type="evidence" value="ECO:0007669"/>
    <property type="project" value="UniProtKB-UniRule"/>
</dbReference>
<dbReference type="PANTHER" id="PTHR32479">
    <property type="entry name" value="GLYCOLATE OXIDASE IRON-SULFUR SUBUNIT"/>
    <property type="match status" value="1"/>
</dbReference>
<dbReference type="SUPFAM" id="SSF46548">
    <property type="entry name" value="alpha-helical ferredoxin"/>
    <property type="match status" value="1"/>
</dbReference>
<dbReference type="InterPro" id="IPR017900">
    <property type="entry name" value="4Fe4S_Fe_S_CS"/>
</dbReference>
<dbReference type="Gene3D" id="1.10.1060.10">
    <property type="entry name" value="Alpha-helical ferredoxin"/>
    <property type="match status" value="1"/>
</dbReference>
<evidence type="ECO:0000256" key="3">
    <source>
        <dbReference type="ARBA" id="ARBA00022737"/>
    </source>
</evidence>
<dbReference type="PROSITE" id="PS00198">
    <property type="entry name" value="4FE4S_FER_1"/>
    <property type="match status" value="1"/>
</dbReference>
<evidence type="ECO:0000256" key="1">
    <source>
        <dbReference type="ARBA" id="ARBA00022485"/>
    </source>
</evidence>